<organism evidence="1 2">
    <name type="scientific">Bauhinia variegata</name>
    <name type="common">Purple orchid tree</name>
    <name type="synonym">Phanera variegata</name>
    <dbReference type="NCBI Taxonomy" id="167791"/>
    <lineage>
        <taxon>Eukaryota</taxon>
        <taxon>Viridiplantae</taxon>
        <taxon>Streptophyta</taxon>
        <taxon>Embryophyta</taxon>
        <taxon>Tracheophyta</taxon>
        <taxon>Spermatophyta</taxon>
        <taxon>Magnoliopsida</taxon>
        <taxon>eudicotyledons</taxon>
        <taxon>Gunneridae</taxon>
        <taxon>Pentapetalae</taxon>
        <taxon>rosids</taxon>
        <taxon>fabids</taxon>
        <taxon>Fabales</taxon>
        <taxon>Fabaceae</taxon>
        <taxon>Cercidoideae</taxon>
        <taxon>Cercideae</taxon>
        <taxon>Bauhiniinae</taxon>
        <taxon>Bauhinia</taxon>
    </lineage>
</organism>
<sequence length="500" mass="56352">MAGKSFSDDGALSTKHALRRPCLLLKDYLRDDLSSCSSSGFKSFPRRHCCTTVRFLHDKDGYAKGTLLRRSSTSSRKRCSRTRSALKKASVAVINAVKLLPFPSISSVSAPRHLSQRNKKASLLSRSLSRKLLSRSFWRKAVANKEEEITSDGVKDTRRWRSFREFLEEGNKPFDQNIQTVNTSASIASGGVSTTTSSTSGNSWVESEFTSEILRSSSGNSNCDSSIENDVVGETRKQEHKVEKTGGEIVGVAVGEDSTEGVKVTSTSTCHLNNPRDWPSEEKEQFSPVSILNCPFEEDEEITSPFNPRYSQGREHMQMQKTSMNSQQVVVDLEKRIALLEVENESYNSPTVTKPCSVSPMTMSSIQSGNGNMLCDNYIEGKARDLVDLLQRSTPPNCLMVNTENLLFDFFKQSFEEDINIENNNKCRVLKIAEDWINGKSQQLFLPWEIQEGRQLYVREMDKRGTWKKSEKEKQELALDLEFDLFTFLVNELLLDLTSC</sequence>
<dbReference type="Proteomes" id="UP000828941">
    <property type="component" value="Chromosome 8"/>
</dbReference>
<comment type="caution">
    <text evidence="1">The sequence shown here is derived from an EMBL/GenBank/DDBJ whole genome shotgun (WGS) entry which is preliminary data.</text>
</comment>
<evidence type="ECO:0000313" key="1">
    <source>
        <dbReference type="EMBL" id="KAI4327017.1"/>
    </source>
</evidence>
<proteinExistence type="predicted"/>
<gene>
    <name evidence="1" type="ORF">L6164_019522</name>
</gene>
<evidence type="ECO:0000313" key="2">
    <source>
        <dbReference type="Proteomes" id="UP000828941"/>
    </source>
</evidence>
<accession>A0ACB9MTP0</accession>
<keyword evidence="2" id="KW-1185">Reference proteome</keyword>
<reference evidence="1 2" key="1">
    <citation type="journal article" date="2022" name="DNA Res.">
        <title>Chromosomal-level genome assembly of the orchid tree Bauhinia variegata (Leguminosae; Cercidoideae) supports the allotetraploid origin hypothesis of Bauhinia.</title>
        <authorList>
            <person name="Zhong Y."/>
            <person name="Chen Y."/>
            <person name="Zheng D."/>
            <person name="Pang J."/>
            <person name="Liu Y."/>
            <person name="Luo S."/>
            <person name="Meng S."/>
            <person name="Qian L."/>
            <person name="Wei D."/>
            <person name="Dai S."/>
            <person name="Zhou R."/>
        </authorList>
    </citation>
    <scope>NUCLEOTIDE SEQUENCE [LARGE SCALE GENOMIC DNA]</scope>
    <source>
        <strain evidence="1">BV-YZ2020</strain>
    </source>
</reference>
<name>A0ACB9MTP0_BAUVA</name>
<protein>
    <submittedName>
        <fullName evidence="1">Uncharacterized protein</fullName>
    </submittedName>
</protein>
<dbReference type="EMBL" id="CM039433">
    <property type="protein sequence ID" value="KAI4327017.1"/>
    <property type="molecule type" value="Genomic_DNA"/>
</dbReference>